<dbReference type="EMBL" id="CM043022">
    <property type="protein sequence ID" value="KAI4456681.1"/>
    <property type="molecule type" value="Genomic_DNA"/>
</dbReference>
<organism evidence="1 2">
    <name type="scientific">Holotrichia oblita</name>
    <name type="common">Chafer beetle</name>
    <dbReference type="NCBI Taxonomy" id="644536"/>
    <lineage>
        <taxon>Eukaryota</taxon>
        <taxon>Metazoa</taxon>
        <taxon>Ecdysozoa</taxon>
        <taxon>Arthropoda</taxon>
        <taxon>Hexapoda</taxon>
        <taxon>Insecta</taxon>
        <taxon>Pterygota</taxon>
        <taxon>Neoptera</taxon>
        <taxon>Endopterygota</taxon>
        <taxon>Coleoptera</taxon>
        <taxon>Polyphaga</taxon>
        <taxon>Scarabaeiformia</taxon>
        <taxon>Scarabaeidae</taxon>
        <taxon>Melolonthinae</taxon>
        <taxon>Holotrichia</taxon>
    </lineage>
</organism>
<accession>A0ACB9SPZ9</accession>
<dbReference type="Proteomes" id="UP001056778">
    <property type="component" value="Chromosome 8"/>
</dbReference>
<evidence type="ECO:0000313" key="1">
    <source>
        <dbReference type="EMBL" id="KAI4456681.1"/>
    </source>
</evidence>
<sequence length="339" mass="37991">MDKKRKKLSGNQLINQRQKRDIEKERLKGTLQKFLEKSEQQNTQDIEHSTDTTDTDTTSHYIDKNSVRKANFIGPSTSSSIPPDSPDANFDEDTIFIQNESFPAPVSPENLLLPSDPGMWNLQKITDKMRHTIVEKGPLQKIAIELPRKMSAVYGPTTIDRRNCDNNDGITGNLRYITSLSRAKKVQILRTLIVVFSISFFIIGLLFIITGSLGVAGNGKDVNCIIVITGIICISISIFFTIWYLKRNGRLLYWCNKKTHLNVTGGHVSTNPSTDLLVSATYPPVSDVTYQQNQGDTENSRLMGQETGTTTISNEDADRMVESDPRIVLRPLKSGHEEC</sequence>
<comment type="caution">
    <text evidence="1">The sequence shown here is derived from an EMBL/GenBank/DDBJ whole genome shotgun (WGS) entry which is preliminary data.</text>
</comment>
<evidence type="ECO:0000313" key="2">
    <source>
        <dbReference type="Proteomes" id="UP001056778"/>
    </source>
</evidence>
<reference evidence="1" key="1">
    <citation type="submission" date="2022-04" db="EMBL/GenBank/DDBJ databases">
        <title>Chromosome-scale genome assembly of Holotrichia oblita Faldermann.</title>
        <authorList>
            <person name="Rongchong L."/>
        </authorList>
    </citation>
    <scope>NUCLEOTIDE SEQUENCE</scope>
    <source>
        <strain evidence="1">81SQS9</strain>
    </source>
</reference>
<keyword evidence="2" id="KW-1185">Reference proteome</keyword>
<gene>
    <name evidence="1" type="ORF">MML48_8g00007750</name>
</gene>
<protein>
    <submittedName>
        <fullName evidence="1">Uncharacterized protein</fullName>
    </submittedName>
</protein>
<proteinExistence type="predicted"/>
<name>A0ACB9SPZ9_HOLOL</name>